<dbReference type="CDD" id="cd00082">
    <property type="entry name" value="HisKA"/>
    <property type="match status" value="1"/>
</dbReference>
<evidence type="ECO:0000313" key="8">
    <source>
        <dbReference type="EMBL" id="MFB9990521.1"/>
    </source>
</evidence>
<dbReference type="Pfam" id="PF01590">
    <property type="entry name" value="GAF"/>
    <property type="match status" value="1"/>
</dbReference>
<dbReference type="Gene3D" id="1.10.287.130">
    <property type="match status" value="1"/>
</dbReference>
<dbReference type="Gene3D" id="3.30.565.10">
    <property type="entry name" value="Histidine kinase-like ATPase, C-terminal domain"/>
    <property type="match status" value="1"/>
</dbReference>
<name>A0ABV6AV72_9DEIO</name>
<keyword evidence="9" id="KW-1185">Reference proteome</keyword>
<keyword evidence="5" id="KW-0418">Kinase</keyword>
<dbReference type="SUPFAM" id="SSF47384">
    <property type="entry name" value="Homodimeric domain of signal transducing histidine kinase"/>
    <property type="match status" value="1"/>
</dbReference>
<dbReference type="PANTHER" id="PTHR43304">
    <property type="entry name" value="PHYTOCHROME-LIKE PROTEIN CPH1"/>
    <property type="match status" value="1"/>
</dbReference>
<dbReference type="NCBIfam" id="TIGR00229">
    <property type="entry name" value="sensory_box"/>
    <property type="match status" value="1"/>
</dbReference>
<dbReference type="Gene3D" id="3.30.450.20">
    <property type="entry name" value="PAS domain"/>
    <property type="match status" value="1"/>
</dbReference>
<keyword evidence="4" id="KW-0808">Transferase</keyword>
<comment type="catalytic activity">
    <reaction evidence="1">
        <text>ATP + protein L-histidine = ADP + protein N-phospho-L-histidine.</text>
        <dbReference type="EC" id="2.7.13.3"/>
    </reaction>
</comment>
<protein>
    <recommendedName>
        <fullName evidence="2">histidine kinase</fullName>
        <ecNumber evidence="2">2.7.13.3</ecNumber>
    </recommendedName>
</protein>
<dbReference type="Pfam" id="PF13426">
    <property type="entry name" value="PAS_9"/>
    <property type="match status" value="1"/>
</dbReference>
<dbReference type="InterPro" id="IPR036890">
    <property type="entry name" value="HATPase_C_sf"/>
</dbReference>
<dbReference type="InterPro" id="IPR000014">
    <property type="entry name" value="PAS"/>
</dbReference>
<dbReference type="Pfam" id="PF00512">
    <property type="entry name" value="HisKA"/>
    <property type="match status" value="1"/>
</dbReference>
<organism evidence="8 9">
    <name type="scientific">Deinococcus oregonensis</name>
    <dbReference type="NCBI Taxonomy" id="1805970"/>
    <lineage>
        <taxon>Bacteria</taxon>
        <taxon>Thermotogati</taxon>
        <taxon>Deinococcota</taxon>
        <taxon>Deinococci</taxon>
        <taxon>Deinococcales</taxon>
        <taxon>Deinococcaceae</taxon>
        <taxon>Deinococcus</taxon>
    </lineage>
</organism>
<accession>A0ABV6AV72</accession>
<dbReference type="PROSITE" id="PS50112">
    <property type="entry name" value="PAS"/>
    <property type="match status" value="1"/>
</dbReference>
<dbReference type="Gene3D" id="3.30.450.40">
    <property type="match status" value="2"/>
</dbReference>
<feature type="domain" description="Histidine kinase" evidence="6">
    <location>
        <begin position="513"/>
        <end position="726"/>
    </location>
</feature>
<dbReference type="SMART" id="SM00091">
    <property type="entry name" value="PAS"/>
    <property type="match status" value="1"/>
</dbReference>
<dbReference type="InterPro" id="IPR052162">
    <property type="entry name" value="Sensor_kinase/Photoreceptor"/>
</dbReference>
<dbReference type="SMART" id="SM00387">
    <property type="entry name" value="HATPase_c"/>
    <property type="match status" value="1"/>
</dbReference>
<dbReference type="InterPro" id="IPR029016">
    <property type="entry name" value="GAF-like_dom_sf"/>
</dbReference>
<dbReference type="PRINTS" id="PR00344">
    <property type="entry name" value="BCTRLSENSOR"/>
</dbReference>
<dbReference type="RefSeq" id="WP_380004522.1">
    <property type="nucleotide sequence ID" value="NZ_JBHLYR010000006.1"/>
</dbReference>
<sequence length="726" mass="80320">MSSVLRSALFPAALDCIISIDPQGQITEWNRDAEQTLGYARAEALGQFLSDLIVPPADQETHQNVQRFLHTVNDTGQTISPVNQRLRLDARRRDGQTFPCELSVHALHREDGPLFAAYLRDLSDQVQAQAHQAALYAVSGKLAQAVTPAEVVELILREVMPAAQAARGSVGMLLPGGDHLRLLGELNYDAQTRATLANFPLTFDLPACHVIRTGQAVFGSREALHRQFSDLAQKGPQELMAAAALPLQAQGRVFGYLALVYDQPHTFAEADQSFLTAIAEHCALALHRAQLLEDERAARGQLAFLAEAGAVLASSLELQTTLDHLADLVVPRLADWYAVYLPEGEVLYPYGLAHRDAAKVSLLRDYVHQAPVRIDSSSGAAEIYRTGTHLHFPHLSPALLAAQEISPEQQRRVQELGLHSYMAVPMVAHGRTIGVMAYALAETQRSFTAQDLHLALELGRRAGLALDHARLYQQLQESHSTLERRVEVRTHELELQTQELERSNAELEQFAYIASHDLQAPIRAVTSFAGIIAQRYAGQLDDRGQLYLQQIIGSGEHMKRLVDDLLTFSRIHTHQGDQVLVDSQAVFGEVARRLASEDMEGTFDLSATGLPRVRANPQQLDQLLQNLISNGLKYRREGVRPRVQVSAVQGGDFWRFAVSDNGIGIEEQYFGRIFEIFQRLHGRDTFEGTGIGLAVCKKIVERHGGQLWLESVVGEGSSFFFTLPVE</sequence>
<dbReference type="GO" id="GO:0005524">
    <property type="term" value="F:ATP binding"/>
    <property type="evidence" value="ECO:0007669"/>
    <property type="project" value="UniProtKB-KW"/>
</dbReference>
<feature type="domain" description="PAS" evidence="7">
    <location>
        <begin position="1"/>
        <end position="72"/>
    </location>
</feature>
<evidence type="ECO:0000256" key="1">
    <source>
        <dbReference type="ARBA" id="ARBA00000085"/>
    </source>
</evidence>
<dbReference type="InterPro" id="IPR003594">
    <property type="entry name" value="HATPase_dom"/>
</dbReference>
<dbReference type="EMBL" id="JBHLYR010000006">
    <property type="protein sequence ID" value="MFB9990521.1"/>
    <property type="molecule type" value="Genomic_DNA"/>
</dbReference>
<dbReference type="InterPro" id="IPR005467">
    <property type="entry name" value="His_kinase_dom"/>
</dbReference>
<dbReference type="CDD" id="cd00130">
    <property type="entry name" value="PAS"/>
    <property type="match status" value="1"/>
</dbReference>
<dbReference type="Pfam" id="PF02518">
    <property type="entry name" value="HATPase_c"/>
    <property type="match status" value="1"/>
</dbReference>
<gene>
    <name evidence="8" type="ORF">ACFFLM_00775</name>
</gene>
<dbReference type="Proteomes" id="UP001589733">
    <property type="component" value="Unassembled WGS sequence"/>
</dbReference>
<evidence type="ECO:0000256" key="4">
    <source>
        <dbReference type="ARBA" id="ARBA00022679"/>
    </source>
</evidence>
<evidence type="ECO:0000256" key="2">
    <source>
        <dbReference type="ARBA" id="ARBA00012438"/>
    </source>
</evidence>
<dbReference type="Pfam" id="PF13185">
    <property type="entry name" value="GAF_2"/>
    <property type="match status" value="1"/>
</dbReference>
<evidence type="ECO:0000259" key="7">
    <source>
        <dbReference type="PROSITE" id="PS50112"/>
    </source>
</evidence>
<dbReference type="InterPro" id="IPR003018">
    <property type="entry name" value="GAF"/>
</dbReference>
<comment type="caution">
    <text evidence="8">The sequence shown here is derived from an EMBL/GenBank/DDBJ whole genome shotgun (WGS) entry which is preliminary data.</text>
</comment>
<dbReference type="EC" id="2.7.13.3" evidence="2"/>
<dbReference type="InterPro" id="IPR036097">
    <property type="entry name" value="HisK_dim/P_sf"/>
</dbReference>
<reference evidence="8 9" key="1">
    <citation type="submission" date="2024-09" db="EMBL/GenBank/DDBJ databases">
        <authorList>
            <person name="Sun Q."/>
            <person name="Mori K."/>
        </authorList>
    </citation>
    <scope>NUCLEOTIDE SEQUENCE [LARGE SCALE GENOMIC DNA]</scope>
    <source>
        <strain evidence="8 9">JCM 13503</strain>
    </source>
</reference>
<keyword evidence="8" id="KW-0547">Nucleotide-binding</keyword>
<keyword evidence="8" id="KW-0067">ATP-binding</keyword>
<proteinExistence type="predicted"/>
<dbReference type="SMART" id="SM00065">
    <property type="entry name" value="GAF"/>
    <property type="match status" value="2"/>
</dbReference>
<dbReference type="PROSITE" id="PS50109">
    <property type="entry name" value="HIS_KIN"/>
    <property type="match status" value="1"/>
</dbReference>
<dbReference type="SUPFAM" id="SSF55785">
    <property type="entry name" value="PYP-like sensor domain (PAS domain)"/>
    <property type="match status" value="1"/>
</dbReference>
<keyword evidence="3" id="KW-0597">Phosphoprotein</keyword>
<evidence type="ECO:0000256" key="5">
    <source>
        <dbReference type="ARBA" id="ARBA00022777"/>
    </source>
</evidence>
<evidence type="ECO:0000256" key="3">
    <source>
        <dbReference type="ARBA" id="ARBA00022553"/>
    </source>
</evidence>
<dbReference type="PANTHER" id="PTHR43304:SF1">
    <property type="entry name" value="PAC DOMAIN-CONTAINING PROTEIN"/>
    <property type="match status" value="1"/>
</dbReference>
<evidence type="ECO:0000313" key="9">
    <source>
        <dbReference type="Proteomes" id="UP001589733"/>
    </source>
</evidence>
<dbReference type="InterPro" id="IPR003661">
    <property type="entry name" value="HisK_dim/P_dom"/>
</dbReference>
<dbReference type="InterPro" id="IPR035965">
    <property type="entry name" value="PAS-like_dom_sf"/>
</dbReference>
<evidence type="ECO:0000259" key="6">
    <source>
        <dbReference type="PROSITE" id="PS50109"/>
    </source>
</evidence>
<dbReference type="SUPFAM" id="SSF55874">
    <property type="entry name" value="ATPase domain of HSP90 chaperone/DNA topoisomerase II/histidine kinase"/>
    <property type="match status" value="1"/>
</dbReference>
<dbReference type="SUPFAM" id="SSF55781">
    <property type="entry name" value="GAF domain-like"/>
    <property type="match status" value="2"/>
</dbReference>
<dbReference type="SMART" id="SM00388">
    <property type="entry name" value="HisKA"/>
    <property type="match status" value="1"/>
</dbReference>
<dbReference type="InterPro" id="IPR004358">
    <property type="entry name" value="Sig_transdc_His_kin-like_C"/>
</dbReference>